<evidence type="ECO:0000313" key="9">
    <source>
        <dbReference type="Proteomes" id="UP000325296"/>
    </source>
</evidence>
<dbReference type="GO" id="GO:0003700">
    <property type="term" value="F:DNA-binding transcription factor activity"/>
    <property type="evidence" value="ECO:0007669"/>
    <property type="project" value="InterPro"/>
</dbReference>
<dbReference type="InterPro" id="IPR036388">
    <property type="entry name" value="WH-like_DNA-bd_sf"/>
</dbReference>
<dbReference type="EMBL" id="VUOL01000017">
    <property type="protein sequence ID" value="KAA2227015.1"/>
    <property type="molecule type" value="Genomic_DNA"/>
</dbReference>
<dbReference type="Pfam" id="PF03466">
    <property type="entry name" value="LysR_substrate"/>
    <property type="match status" value="1"/>
</dbReference>
<dbReference type="Proteomes" id="UP000325296">
    <property type="component" value="Unassembled WGS sequence"/>
</dbReference>
<dbReference type="Pfam" id="PF00126">
    <property type="entry name" value="HTH_1"/>
    <property type="match status" value="1"/>
</dbReference>
<dbReference type="RefSeq" id="WP_090291008.1">
    <property type="nucleotide sequence ID" value="NZ_BMNU01000001.1"/>
</dbReference>
<evidence type="ECO:0000256" key="1">
    <source>
        <dbReference type="ARBA" id="ARBA00009437"/>
    </source>
</evidence>
<accession>A0A5B2UMA2</accession>
<keyword evidence="3" id="KW-0238">DNA-binding</keyword>
<dbReference type="CDD" id="cd08432">
    <property type="entry name" value="PBP2_GcdR_TrpI_HvrB_AmpR_like"/>
    <property type="match status" value="1"/>
</dbReference>
<reference evidence="6 9" key="2">
    <citation type="submission" date="2019-09" db="EMBL/GenBank/DDBJ databases">
        <title>Draft genome sequence of Pseudomonas brenneri CCUG 51514(T).</title>
        <authorList>
            <person name="Tunovic T."/>
            <person name="Pineiro-Iglesias B."/>
            <person name="Unosson C."/>
            <person name="Inganas E."/>
            <person name="Ohlen M."/>
            <person name="Cardew S."/>
            <person name="Jensie-Markopoulos S."/>
            <person name="Salva-Serra F."/>
            <person name="Jaen-Luchoro D."/>
            <person name="Svensson-Stadler L."/>
            <person name="Chun J."/>
            <person name="Moore E."/>
        </authorList>
    </citation>
    <scope>NUCLEOTIDE SEQUENCE [LARGE SCALE GENOMIC DNA]</scope>
    <source>
        <strain evidence="6 9">CCUG 51514</strain>
    </source>
</reference>
<keyword evidence="4" id="KW-0804">Transcription</keyword>
<sequence>MSAFPPLTSLRSFEATARLGSVTLAAKELHVTHSAISQQIKVLEAIVGLTLFVREGRGLRISEDGRLYALQIRQALGDIADATRLIQAQPKRDELVVAVLPSFARSWLLPRLPDFQRRYPHISIRLQATLAITNLHQESVDVGIRMGKGDWEGVERKLLFHDEMVVVAAPHFNGGQLPRTPQQIVHSPIIYSNESWQPWCQAAGIEMSSERKGLCTNDSNLVLEAVRLGQGIALERRSLVHDAIVRGELVQLCDIRAPYAYPYWLVWPPRESSENKQRVFSEWLYGEVQYYMTQLASISDVR</sequence>
<evidence type="ECO:0000313" key="8">
    <source>
        <dbReference type="Proteomes" id="UP000199620"/>
    </source>
</evidence>
<protein>
    <submittedName>
        <fullName evidence="6 7">LysR family transcriptional regulator</fullName>
    </submittedName>
</protein>
<evidence type="ECO:0000256" key="4">
    <source>
        <dbReference type="ARBA" id="ARBA00023163"/>
    </source>
</evidence>
<keyword evidence="2" id="KW-0805">Transcription regulation</keyword>
<evidence type="ECO:0000313" key="6">
    <source>
        <dbReference type="EMBL" id="KAA2227015.1"/>
    </source>
</evidence>
<name>A0A5B2UMA2_9PSED</name>
<dbReference type="PANTHER" id="PTHR30537">
    <property type="entry name" value="HTH-TYPE TRANSCRIPTIONAL REGULATOR"/>
    <property type="match status" value="1"/>
</dbReference>
<dbReference type="Proteomes" id="UP000199620">
    <property type="component" value="Chromosome I"/>
</dbReference>
<dbReference type="InterPro" id="IPR000847">
    <property type="entry name" value="LysR_HTH_N"/>
</dbReference>
<dbReference type="SUPFAM" id="SSF53850">
    <property type="entry name" value="Periplasmic binding protein-like II"/>
    <property type="match status" value="1"/>
</dbReference>
<keyword evidence="8" id="KW-1185">Reference proteome</keyword>
<dbReference type="InterPro" id="IPR058163">
    <property type="entry name" value="LysR-type_TF_proteobact-type"/>
</dbReference>
<evidence type="ECO:0000313" key="7">
    <source>
        <dbReference type="EMBL" id="SDU91586.1"/>
    </source>
</evidence>
<dbReference type="InterPro" id="IPR005119">
    <property type="entry name" value="LysR_subst-bd"/>
</dbReference>
<dbReference type="PROSITE" id="PS50931">
    <property type="entry name" value="HTH_LYSR"/>
    <property type="match status" value="1"/>
</dbReference>
<evidence type="ECO:0000256" key="3">
    <source>
        <dbReference type="ARBA" id="ARBA00023125"/>
    </source>
</evidence>
<comment type="similarity">
    <text evidence="1">Belongs to the LysR transcriptional regulatory family.</text>
</comment>
<dbReference type="PRINTS" id="PR00039">
    <property type="entry name" value="HTHLYSR"/>
</dbReference>
<proteinExistence type="inferred from homology"/>
<dbReference type="Gene3D" id="3.40.190.10">
    <property type="entry name" value="Periplasmic binding protein-like II"/>
    <property type="match status" value="2"/>
</dbReference>
<dbReference type="GO" id="GO:0043565">
    <property type="term" value="F:sequence-specific DNA binding"/>
    <property type="evidence" value="ECO:0007669"/>
    <property type="project" value="TreeGrafter"/>
</dbReference>
<organism evidence="6 9">
    <name type="scientific">Pseudomonas brenneri</name>
    <dbReference type="NCBI Taxonomy" id="129817"/>
    <lineage>
        <taxon>Bacteria</taxon>
        <taxon>Pseudomonadati</taxon>
        <taxon>Pseudomonadota</taxon>
        <taxon>Gammaproteobacteria</taxon>
        <taxon>Pseudomonadales</taxon>
        <taxon>Pseudomonadaceae</taxon>
        <taxon>Pseudomonas</taxon>
    </lineage>
</organism>
<dbReference type="OrthoDB" id="5526340at2"/>
<evidence type="ECO:0000256" key="2">
    <source>
        <dbReference type="ARBA" id="ARBA00023015"/>
    </source>
</evidence>
<dbReference type="GO" id="GO:0006351">
    <property type="term" value="P:DNA-templated transcription"/>
    <property type="evidence" value="ECO:0007669"/>
    <property type="project" value="TreeGrafter"/>
</dbReference>
<dbReference type="InterPro" id="IPR036390">
    <property type="entry name" value="WH_DNA-bd_sf"/>
</dbReference>
<evidence type="ECO:0000259" key="5">
    <source>
        <dbReference type="PROSITE" id="PS50931"/>
    </source>
</evidence>
<reference evidence="7 8" key="1">
    <citation type="submission" date="2016-10" db="EMBL/GenBank/DDBJ databases">
        <authorList>
            <person name="Varghese N."/>
            <person name="Submissions S."/>
        </authorList>
    </citation>
    <scope>NUCLEOTIDE SEQUENCE [LARGE SCALE GENOMIC DNA]</scope>
    <source>
        <strain evidence="7 8">BS2771</strain>
    </source>
</reference>
<dbReference type="EMBL" id="LT629800">
    <property type="protein sequence ID" value="SDU91586.1"/>
    <property type="molecule type" value="Genomic_DNA"/>
</dbReference>
<dbReference type="PANTHER" id="PTHR30537:SF79">
    <property type="entry name" value="TRANSCRIPTIONAL REGULATOR-RELATED"/>
    <property type="match status" value="1"/>
</dbReference>
<gene>
    <name evidence="6" type="ORF">F1720_23815</name>
    <name evidence="7" type="ORF">SAMN04490181_1488</name>
</gene>
<feature type="domain" description="HTH lysR-type" evidence="5">
    <location>
        <begin position="5"/>
        <end position="62"/>
    </location>
</feature>
<dbReference type="Gene3D" id="1.10.10.10">
    <property type="entry name" value="Winged helix-like DNA-binding domain superfamily/Winged helix DNA-binding domain"/>
    <property type="match status" value="1"/>
</dbReference>
<dbReference type="SUPFAM" id="SSF46785">
    <property type="entry name" value="Winged helix' DNA-binding domain"/>
    <property type="match status" value="1"/>
</dbReference>
<dbReference type="AlphaFoldDB" id="A0A5B2UMA2"/>